<dbReference type="InterPro" id="IPR006910">
    <property type="entry name" value="Rad21_Rec8_N"/>
</dbReference>
<comment type="caution">
    <text evidence="7">The sequence shown here is derived from an EMBL/GenBank/DDBJ whole genome shotgun (WGS) entry which is preliminary data.</text>
</comment>
<feature type="region of interest" description="Disordered" evidence="4">
    <location>
        <begin position="471"/>
        <end position="505"/>
    </location>
</feature>
<evidence type="ECO:0000256" key="4">
    <source>
        <dbReference type="SAM" id="MobiDB-lite"/>
    </source>
</evidence>
<evidence type="ECO:0000313" key="8">
    <source>
        <dbReference type="Proteomes" id="UP001318860"/>
    </source>
</evidence>
<evidence type="ECO:0000259" key="5">
    <source>
        <dbReference type="Pfam" id="PF04824"/>
    </source>
</evidence>
<dbReference type="EMBL" id="JABTTQ020000012">
    <property type="protein sequence ID" value="KAK6144951.1"/>
    <property type="molecule type" value="Genomic_DNA"/>
</dbReference>
<evidence type="ECO:0008006" key="9">
    <source>
        <dbReference type="Google" id="ProtNLM"/>
    </source>
</evidence>
<dbReference type="InterPro" id="IPR039781">
    <property type="entry name" value="Rad21/Rec8-like"/>
</dbReference>
<dbReference type="PANTHER" id="PTHR12585">
    <property type="entry name" value="SCC1 / RAD21 FAMILY MEMBER"/>
    <property type="match status" value="1"/>
</dbReference>
<proteinExistence type="inferred from homology"/>
<evidence type="ECO:0000256" key="1">
    <source>
        <dbReference type="ARBA" id="ARBA00004123"/>
    </source>
</evidence>
<evidence type="ECO:0000259" key="6">
    <source>
        <dbReference type="Pfam" id="PF04825"/>
    </source>
</evidence>
<feature type="domain" description="Rad21/Rec8-like protein C-terminal eukaryotic" evidence="5">
    <location>
        <begin position="1222"/>
        <end position="1272"/>
    </location>
</feature>
<feature type="domain" description="Rad21/Rec8-like protein N-terminal" evidence="6">
    <location>
        <begin position="33"/>
        <end position="124"/>
    </location>
</feature>
<keyword evidence="3" id="KW-0539">Nucleus</keyword>
<dbReference type="Pfam" id="PF04824">
    <property type="entry name" value="Rad21_Rec8"/>
    <property type="match status" value="1"/>
</dbReference>
<evidence type="ECO:0000313" key="7">
    <source>
        <dbReference type="EMBL" id="KAK6144951.1"/>
    </source>
</evidence>
<dbReference type="Pfam" id="PF04825">
    <property type="entry name" value="Rad21_Rec8_N"/>
    <property type="match status" value="1"/>
</dbReference>
<name>A0ABR0WBF9_REHGL</name>
<feature type="compositionally biased region" description="Polar residues" evidence="4">
    <location>
        <begin position="926"/>
        <end position="944"/>
    </location>
</feature>
<dbReference type="Proteomes" id="UP001318860">
    <property type="component" value="Unassembled WGS sequence"/>
</dbReference>
<dbReference type="InterPro" id="IPR036390">
    <property type="entry name" value="WH_DNA-bd_sf"/>
</dbReference>
<keyword evidence="8" id="KW-1185">Reference proteome</keyword>
<evidence type="ECO:0000256" key="3">
    <source>
        <dbReference type="ARBA" id="ARBA00023242"/>
    </source>
</evidence>
<accession>A0ABR0WBF9</accession>
<dbReference type="SUPFAM" id="SSF46785">
    <property type="entry name" value="Winged helix' DNA-binding domain"/>
    <property type="match status" value="1"/>
</dbReference>
<feature type="compositionally biased region" description="Polar residues" evidence="4">
    <location>
        <begin position="472"/>
        <end position="487"/>
    </location>
</feature>
<dbReference type="PANTHER" id="PTHR12585:SF69">
    <property type="entry name" value="FI11703P"/>
    <property type="match status" value="1"/>
</dbReference>
<sequence length="1278" mass="141656">MNANVTGCYAYLRCIVIDPSAVRKVQTVYFRIHTGPLGTIWIAAHLERKLRKNQVADTDIGVSVDSILSPDVPIALRLSSHLLLGVVRIYSRKVNYLFDDCSEALLKVKQAFRSAAVDLPPEESRAPYHSITLPETFDLDDFELPDNDIFQGNFVDHHISSREQITLQDTIAGVAYSTSKFGLDERFGDGDTSGLDLDEELFVDKIGTAGHANERWKGKEKYMHFLVFNATLTAFLSGWHQDKVDGVDDYADPMDYAQAPCTPGLVEEPNLSNVQEVSDHLETECPLVESTMTENANNNNYGDKQEVNWCSHDNANSDAIAMVSTEEYGYRSDGLDINFSKPLGESPVEANVEHDSVDEFLSGSKPSSDLVGQVKALNPDSELADKMDESSDVHCMEDLENGAANKDKNSSLLVDKPNDVHQGPYEIVLEKSACEISGLTSISHLVSEGVSAKDQGSLGVEVPSSVEIASNGEKSCTDASDLASKNQDGPFPQNPETQACHEPTDSRSLNLDVREKVSSAETLFLRPCNSNAEQLDITSGCVMSTDADVKSDVAALATSGREETVMPVKPTLLRHLLEKSYHLKKYGFFEHFAVGLLSIYLQLGKVCCVTDNSEEILKENHVQEHASLEDIHAASSEPNTQVHNANSHDKLVENVYNSAEAELLAPEKLLKKRSFTESTLTEQSLNSVESSRLVRFKRTVESVPDDDDLLSSILVGRSSVLKVKPTPRLSEATSIKRTRSAPRTGASKRKVLMDDTMVLHGDLSMLFLRLTLSLHLDSTIRQQLTNTEDIRRVRKKAPCTLLEISMIRKQYLEDEIFLEPIFTGPLYARCSDNVKSLILEVMCKLLTEEMVVELCGPVHLGMSLELVPLHSQMCDLSGITVCKNDLNGASLEIMTELRLPSENDENVVPLETMAEPMLASHEVKNDQSLPTEAEPQITSQNAENGESLDLENDKGSERFNVTEQSGERITSELLLDRDGEVAKSSESPLNNNMTKEVDELNEEINISIEQTKPTGDVEGDLSQQELSLDVTGVQAETIDTNTSVNADTSAVLPDEKMNAPLVELDSAVMNVDNEQAIIRDEHTVKDSDINAEVEPESRDDDLSQVAGDGATVELLLNDKHGEMEHTGHSEIHSVISGEHIVATPYPAEVCLQEDGFMNNGEPEQPEDYEHYMRNAEISGFDLHDREELNYSAAGNDTDYFQYRAVSKYLQTLFNKEAECGRKSLSMDNLLIGKSRKEASRMFFEALVLKTRDYIHVEQRNPFDDITIKPRSRLMKSDF</sequence>
<comment type="subcellular location">
    <subcellularLocation>
        <location evidence="1">Nucleus</location>
    </subcellularLocation>
</comment>
<dbReference type="InterPro" id="IPR006909">
    <property type="entry name" value="Rad21/Rec8_C_eu"/>
</dbReference>
<comment type="similarity">
    <text evidence="2">Belongs to the rad21 family.</text>
</comment>
<reference evidence="7 8" key="1">
    <citation type="journal article" date="2021" name="Comput. Struct. Biotechnol. J.">
        <title>De novo genome assembly of the potent medicinal plant Rehmannia glutinosa using nanopore technology.</title>
        <authorList>
            <person name="Ma L."/>
            <person name="Dong C."/>
            <person name="Song C."/>
            <person name="Wang X."/>
            <person name="Zheng X."/>
            <person name="Niu Y."/>
            <person name="Chen S."/>
            <person name="Feng W."/>
        </authorList>
    </citation>
    <scope>NUCLEOTIDE SEQUENCE [LARGE SCALE GENOMIC DNA]</scope>
    <source>
        <strain evidence="7">DH-2019</strain>
    </source>
</reference>
<gene>
    <name evidence="7" type="ORF">DH2020_021771</name>
</gene>
<dbReference type="InterPro" id="IPR023093">
    <property type="entry name" value="ScpA-like_C"/>
</dbReference>
<organism evidence="7 8">
    <name type="scientific">Rehmannia glutinosa</name>
    <name type="common">Chinese foxglove</name>
    <dbReference type="NCBI Taxonomy" id="99300"/>
    <lineage>
        <taxon>Eukaryota</taxon>
        <taxon>Viridiplantae</taxon>
        <taxon>Streptophyta</taxon>
        <taxon>Embryophyta</taxon>
        <taxon>Tracheophyta</taxon>
        <taxon>Spermatophyta</taxon>
        <taxon>Magnoliopsida</taxon>
        <taxon>eudicotyledons</taxon>
        <taxon>Gunneridae</taxon>
        <taxon>Pentapetalae</taxon>
        <taxon>asterids</taxon>
        <taxon>lamiids</taxon>
        <taxon>Lamiales</taxon>
        <taxon>Orobanchaceae</taxon>
        <taxon>Rehmannieae</taxon>
        <taxon>Rehmannia</taxon>
    </lineage>
</organism>
<feature type="region of interest" description="Disordered" evidence="4">
    <location>
        <begin position="922"/>
        <end position="952"/>
    </location>
</feature>
<dbReference type="CDD" id="cd21793">
    <property type="entry name" value="Rad21_Rec8_M_AtSYN1-like"/>
    <property type="match status" value="1"/>
</dbReference>
<dbReference type="Gene3D" id="1.10.10.580">
    <property type="entry name" value="Structural maintenance of chromosome 1. Chain E"/>
    <property type="match status" value="1"/>
</dbReference>
<evidence type="ECO:0000256" key="2">
    <source>
        <dbReference type="ARBA" id="ARBA00009870"/>
    </source>
</evidence>
<protein>
    <recommendedName>
        <fullName evidence="9">Sister chromatid cohesion 1 protein 4</fullName>
    </recommendedName>
</protein>